<dbReference type="Proteomes" id="UP000785679">
    <property type="component" value="Unassembled WGS sequence"/>
</dbReference>
<dbReference type="AlphaFoldDB" id="A0A8J8SWE7"/>
<keyword evidence="2" id="KW-1185">Reference proteome</keyword>
<gene>
    <name evidence="1" type="ORF">FGO68_gene7834</name>
</gene>
<evidence type="ECO:0000313" key="1">
    <source>
        <dbReference type="EMBL" id="TNV72801.1"/>
    </source>
</evidence>
<accession>A0A8J8SWE7</accession>
<dbReference type="EMBL" id="RRYP01020909">
    <property type="protein sequence ID" value="TNV72801.1"/>
    <property type="molecule type" value="Genomic_DNA"/>
</dbReference>
<organism evidence="1 2">
    <name type="scientific">Halteria grandinella</name>
    <dbReference type="NCBI Taxonomy" id="5974"/>
    <lineage>
        <taxon>Eukaryota</taxon>
        <taxon>Sar</taxon>
        <taxon>Alveolata</taxon>
        <taxon>Ciliophora</taxon>
        <taxon>Intramacronucleata</taxon>
        <taxon>Spirotrichea</taxon>
        <taxon>Stichotrichia</taxon>
        <taxon>Sporadotrichida</taxon>
        <taxon>Halteriidae</taxon>
        <taxon>Halteria</taxon>
    </lineage>
</organism>
<sequence>MLLYVIQIYSFKALSLYSLFIAHVANHSQYQNPNQKHSSQEAGCSSSNSSSYRITLCPSPIRLSQSNRPLTNPSLDLSGSQSGPWFLKRAAQFVQSSMSPSGAAFSLRYSFLFSHVHVSKSRRDCRGALHVSANRSSQRCCSLNFISLCSCRVGRSKQKAASLRKDCHLAWCSLVSSPQTVKVVIFLSLEGFRVYSVQSFFSAQVLVAPSLFWARYLSKARAKSRSKRADLALVLS</sequence>
<name>A0A8J8SWE7_HALGN</name>
<evidence type="ECO:0000313" key="2">
    <source>
        <dbReference type="Proteomes" id="UP000785679"/>
    </source>
</evidence>
<proteinExistence type="predicted"/>
<comment type="caution">
    <text evidence="1">The sequence shown here is derived from an EMBL/GenBank/DDBJ whole genome shotgun (WGS) entry which is preliminary data.</text>
</comment>
<reference evidence="1" key="1">
    <citation type="submission" date="2019-06" db="EMBL/GenBank/DDBJ databases">
        <authorList>
            <person name="Zheng W."/>
        </authorList>
    </citation>
    <scope>NUCLEOTIDE SEQUENCE</scope>
    <source>
        <strain evidence="1">QDHG01</strain>
    </source>
</reference>
<protein>
    <submittedName>
        <fullName evidence="1">Uncharacterized protein</fullName>
    </submittedName>
</protein>